<evidence type="ECO:0000313" key="1">
    <source>
        <dbReference type="Proteomes" id="UP000095286"/>
    </source>
</evidence>
<name>A0AC35TKZ9_9BILA</name>
<organism evidence="1 2">
    <name type="scientific">Rhabditophanes sp. KR3021</name>
    <dbReference type="NCBI Taxonomy" id="114890"/>
    <lineage>
        <taxon>Eukaryota</taxon>
        <taxon>Metazoa</taxon>
        <taxon>Ecdysozoa</taxon>
        <taxon>Nematoda</taxon>
        <taxon>Chromadorea</taxon>
        <taxon>Rhabditida</taxon>
        <taxon>Tylenchina</taxon>
        <taxon>Panagrolaimomorpha</taxon>
        <taxon>Strongyloidoidea</taxon>
        <taxon>Alloionematidae</taxon>
        <taxon>Rhabditophanes</taxon>
    </lineage>
</organism>
<protein>
    <submittedName>
        <fullName evidence="2">Uncharacterized protein</fullName>
    </submittedName>
</protein>
<reference evidence="2" key="1">
    <citation type="submission" date="2016-11" db="UniProtKB">
        <authorList>
            <consortium name="WormBaseParasite"/>
        </authorList>
    </citation>
    <scope>IDENTIFICATION</scope>
    <source>
        <strain evidence="2">KR3021</strain>
    </source>
</reference>
<dbReference type="Proteomes" id="UP000095286">
    <property type="component" value="Unplaced"/>
</dbReference>
<accession>A0AC35TKZ9</accession>
<evidence type="ECO:0000313" key="2">
    <source>
        <dbReference type="WBParaSite" id="RSKR_0000154950.1"/>
    </source>
</evidence>
<proteinExistence type="predicted"/>
<dbReference type="WBParaSite" id="RSKR_0000154950.1">
    <property type="protein sequence ID" value="RSKR_0000154950.1"/>
    <property type="gene ID" value="RSKR_0000154950"/>
</dbReference>
<sequence length="173" mass="19382">MGEEGLFEDELSKNSKSTLKKDSTTFESVERKREYCANAKAENIVLNKDARGLQGNAIIFAKGLCGISIMQMTINETDEKYDNSTACRIHGNFDLTGFHDSTIGIELGDSLATPLVGTGVIDLEGHSNYVYTSTVLPTRLYSPIIPFVYKTYYQYSVSVKNLQTRYVQFQEFT</sequence>